<dbReference type="InterPro" id="IPR015422">
    <property type="entry name" value="PyrdxlP-dep_Trfase_small"/>
</dbReference>
<comment type="similarity">
    <text evidence="2">Belongs to the class-V pyridoxal-phosphate-dependent aminotransferase family. NifS/IscS subfamily.</text>
</comment>
<keyword evidence="4 12" id="KW-0808">Transferase</keyword>
<dbReference type="EC" id="2.8.1.7" evidence="3"/>
<dbReference type="Gene3D" id="1.10.260.50">
    <property type="match status" value="1"/>
</dbReference>
<sequence>MKIYFDNAATTPIDREVLGALMPYLTTFYGNPSSSHGFGRQAREAIETNRAQIGKLLNAPSEAIYFTSGATEALNWVITAAVNAYELRHVITSPTEHKAVLQPLRWLQKEHKIQLHYVELDEKGQIDIGHLQELLKEFPHSLVALMHGNNEIGNLHDLELIGRLCQAAGALFLSDTTQTIGKYPFDLQRLPVDFLVGSGHKFHAQKGVGFVYVSPKRKIKPLLHGGGQERSLRSGTENVAAIVGIGKALEVAYQDLEAHEKSIRFVKNRLIKQLENLGIGCTFNGESASSENSLYTLLHVAFPALKSGESLLSYLDLYGIAASGGSACSNLQATDSHVLTALQAAPEAQHIRFSFSKYNTPGEVDYVTQSLSEIYENDRRTFHPKRLRNDLNERFFEPLNVLYRHVTKI</sequence>
<evidence type="ECO:0000256" key="4">
    <source>
        <dbReference type="ARBA" id="ARBA00022679"/>
    </source>
</evidence>
<gene>
    <name evidence="12" type="ORF">FHS57_003882</name>
</gene>
<evidence type="ECO:0000256" key="3">
    <source>
        <dbReference type="ARBA" id="ARBA00012239"/>
    </source>
</evidence>
<dbReference type="RefSeq" id="WP_183976487.1">
    <property type="nucleotide sequence ID" value="NZ_JACIBY010000008.1"/>
</dbReference>
<dbReference type="PIRSF" id="PIRSF005572">
    <property type="entry name" value="NifS"/>
    <property type="match status" value="1"/>
</dbReference>
<dbReference type="InterPro" id="IPR016454">
    <property type="entry name" value="Cysteine_dSase"/>
</dbReference>
<comment type="caution">
    <text evidence="12">The sequence shown here is derived from an EMBL/GenBank/DDBJ whole genome shotgun (WGS) entry which is preliminary data.</text>
</comment>
<evidence type="ECO:0000256" key="10">
    <source>
        <dbReference type="RuleBase" id="RU004504"/>
    </source>
</evidence>
<dbReference type="InterPro" id="IPR015424">
    <property type="entry name" value="PyrdxlP-dep_Trfase"/>
</dbReference>
<evidence type="ECO:0000313" key="12">
    <source>
        <dbReference type="EMBL" id="MBB3839871.1"/>
    </source>
</evidence>
<feature type="domain" description="Aminotransferase class V" evidence="11">
    <location>
        <begin position="3"/>
        <end position="367"/>
    </location>
</feature>
<dbReference type="EMBL" id="JACIBY010000008">
    <property type="protein sequence ID" value="MBB3839871.1"/>
    <property type="molecule type" value="Genomic_DNA"/>
</dbReference>
<dbReference type="PROSITE" id="PS00595">
    <property type="entry name" value="AA_TRANSFER_CLASS_5"/>
    <property type="match status" value="1"/>
</dbReference>
<evidence type="ECO:0000259" key="11">
    <source>
        <dbReference type="Pfam" id="PF00266"/>
    </source>
</evidence>
<comment type="cofactor">
    <cofactor evidence="1 10">
        <name>pyridoxal 5'-phosphate</name>
        <dbReference type="ChEBI" id="CHEBI:597326"/>
    </cofactor>
</comment>
<dbReference type="GO" id="GO:0051536">
    <property type="term" value="F:iron-sulfur cluster binding"/>
    <property type="evidence" value="ECO:0007669"/>
    <property type="project" value="UniProtKB-KW"/>
</dbReference>
<dbReference type="Pfam" id="PF00266">
    <property type="entry name" value="Aminotran_5"/>
    <property type="match status" value="1"/>
</dbReference>
<evidence type="ECO:0000256" key="7">
    <source>
        <dbReference type="ARBA" id="ARBA00023004"/>
    </source>
</evidence>
<name>A0A7W5ZMZ7_9BACT</name>
<keyword evidence="8" id="KW-0411">Iron-sulfur</keyword>
<reference evidence="12 13" key="1">
    <citation type="submission" date="2020-08" db="EMBL/GenBank/DDBJ databases">
        <title>Genomic Encyclopedia of Type Strains, Phase IV (KMG-IV): sequencing the most valuable type-strain genomes for metagenomic binning, comparative biology and taxonomic classification.</title>
        <authorList>
            <person name="Goeker M."/>
        </authorList>
    </citation>
    <scope>NUCLEOTIDE SEQUENCE [LARGE SCALE GENOMIC DNA]</scope>
    <source>
        <strain evidence="12 13">DSM 17976</strain>
    </source>
</reference>
<dbReference type="InterPro" id="IPR020578">
    <property type="entry name" value="Aminotrans_V_PyrdxlP_BS"/>
</dbReference>
<keyword evidence="13" id="KW-1185">Reference proteome</keyword>
<organism evidence="12 13">
    <name type="scientific">Runella defluvii</name>
    <dbReference type="NCBI Taxonomy" id="370973"/>
    <lineage>
        <taxon>Bacteria</taxon>
        <taxon>Pseudomonadati</taxon>
        <taxon>Bacteroidota</taxon>
        <taxon>Cytophagia</taxon>
        <taxon>Cytophagales</taxon>
        <taxon>Spirosomataceae</taxon>
        <taxon>Runella</taxon>
    </lineage>
</organism>
<dbReference type="Gene3D" id="3.90.1150.10">
    <property type="entry name" value="Aspartate Aminotransferase, domain 1"/>
    <property type="match status" value="1"/>
</dbReference>
<evidence type="ECO:0000256" key="2">
    <source>
        <dbReference type="ARBA" id="ARBA00006490"/>
    </source>
</evidence>
<dbReference type="Proteomes" id="UP000541352">
    <property type="component" value="Unassembled WGS sequence"/>
</dbReference>
<keyword evidence="7" id="KW-0408">Iron</keyword>
<dbReference type="PANTHER" id="PTHR11601">
    <property type="entry name" value="CYSTEINE DESULFURYLASE FAMILY MEMBER"/>
    <property type="match status" value="1"/>
</dbReference>
<keyword evidence="5" id="KW-0479">Metal-binding</keyword>
<accession>A0A7W5ZMZ7</accession>
<dbReference type="Gene3D" id="3.40.640.10">
    <property type="entry name" value="Type I PLP-dependent aspartate aminotransferase-like (Major domain)"/>
    <property type="match status" value="1"/>
</dbReference>
<evidence type="ECO:0000256" key="5">
    <source>
        <dbReference type="ARBA" id="ARBA00022723"/>
    </source>
</evidence>
<evidence type="ECO:0000313" key="13">
    <source>
        <dbReference type="Proteomes" id="UP000541352"/>
    </source>
</evidence>
<dbReference type="GO" id="GO:0031071">
    <property type="term" value="F:cysteine desulfurase activity"/>
    <property type="evidence" value="ECO:0007669"/>
    <property type="project" value="UniProtKB-EC"/>
</dbReference>
<comment type="catalytic activity">
    <reaction evidence="9">
        <text>(sulfur carrier)-H + L-cysteine = (sulfur carrier)-SH + L-alanine</text>
        <dbReference type="Rhea" id="RHEA:43892"/>
        <dbReference type="Rhea" id="RHEA-COMP:14737"/>
        <dbReference type="Rhea" id="RHEA-COMP:14739"/>
        <dbReference type="ChEBI" id="CHEBI:29917"/>
        <dbReference type="ChEBI" id="CHEBI:35235"/>
        <dbReference type="ChEBI" id="CHEBI:57972"/>
        <dbReference type="ChEBI" id="CHEBI:64428"/>
        <dbReference type="EC" id="2.8.1.7"/>
    </reaction>
</comment>
<evidence type="ECO:0000256" key="9">
    <source>
        <dbReference type="ARBA" id="ARBA00050776"/>
    </source>
</evidence>
<keyword evidence="6" id="KW-0663">Pyridoxal phosphate</keyword>
<evidence type="ECO:0000256" key="1">
    <source>
        <dbReference type="ARBA" id="ARBA00001933"/>
    </source>
</evidence>
<dbReference type="InterPro" id="IPR000192">
    <property type="entry name" value="Aminotrans_V_dom"/>
</dbReference>
<dbReference type="InterPro" id="IPR015421">
    <property type="entry name" value="PyrdxlP-dep_Trfase_major"/>
</dbReference>
<evidence type="ECO:0000256" key="6">
    <source>
        <dbReference type="ARBA" id="ARBA00022898"/>
    </source>
</evidence>
<dbReference type="GO" id="GO:0046872">
    <property type="term" value="F:metal ion binding"/>
    <property type="evidence" value="ECO:0007669"/>
    <property type="project" value="UniProtKB-KW"/>
</dbReference>
<protein>
    <recommendedName>
        <fullName evidence="3">cysteine desulfurase</fullName>
        <ecNumber evidence="3">2.8.1.7</ecNumber>
    </recommendedName>
</protein>
<dbReference type="AlphaFoldDB" id="A0A7W5ZMZ7"/>
<dbReference type="SUPFAM" id="SSF53383">
    <property type="entry name" value="PLP-dependent transferases"/>
    <property type="match status" value="1"/>
</dbReference>
<proteinExistence type="inferred from homology"/>
<dbReference type="PANTHER" id="PTHR11601:SF34">
    <property type="entry name" value="CYSTEINE DESULFURASE"/>
    <property type="match status" value="1"/>
</dbReference>
<evidence type="ECO:0000256" key="8">
    <source>
        <dbReference type="ARBA" id="ARBA00023014"/>
    </source>
</evidence>